<protein>
    <submittedName>
        <fullName evidence="10">ABC transporter ATP-binding protein</fullName>
    </submittedName>
</protein>
<dbReference type="RefSeq" id="WP_204777030.1">
    <property type="nucleotide sequence ID" value="NZ_JACJJQ010000052.1"/>
</dbReference>
<dbReference type="Proteomes" id="UP000776629">
    <property type="component" value="Unassembled WGS sequence"/>
</dbReference>
<dbReference type="InterPro" id="IPR027417">
    <property type="entry name" value="P-loop_NTPase"/>
</dbReference>
<feature type="domain" description="ABC transporter" evidence="8">
    <location>
        <begin position="333"/>
        <end position="569"/>
    </location>
</feature>
<dbReference type="InterPro" id="IPR003439">
    <property type="entry name" value="ABC_transporter-like_ATP-bd"/>
</dbReference>
<feature type="transmembrane region" description="Helical" evidence="7">
    <location>
        <begin position="231"/>
        <end position="257"/>
    </location>
</feature>
<evidence type="ECO:0000313" key="10">
    <source>
        <dbReference type="EMBL" id="MBM6754794.1"/>
    </source>
</evidence>
<dbReference type="InterPro" id="IPR036640">
    <property type="entry name" value="ABC1_TM_sf"/>
</dbReference>
<evidence type="ECO:0000256" key="3">
    <source>
        <dbReference type="ARBA" id="ARBA00022741"/>
    </source>
</evidence>
<feature type="transmembrane region" description="Helical" evidence="7">
    <location>
        <begin position="277"/>
        <end position="295"/>
    </location>
</feature>
<dbReference type="GO" id="GO:0005524">
    <property type="term" value="F:ATP binding"/>
    <property type="evidence" value="ECO:0007669"/>
    <property type="project" value="UniProtKB-KW"/>
</dbReference>
<dbReference type="Pfam" id="PF00005">
    <property type="entry name" value="ABC_tran"/>
    <property type="match status" value="1"/>
</dbReference>
<evidence type="ECO:0000256" key="7">
    <source>
        <dbReference type="SAM" id="Phobius"/>
    </source>
</evidence>
<dbReference type="Gene3D" id="1.20.1560.10">
    <property type="entry name" value="ABC transporter type 1, transmembrane domain"/>
    <property type="match status" value="1"/>
</dbReference>
<proteinExistence type="predicted"/>
<feature type="transmembrane region" description="Helical" evidence="7">
    <location>
        <begin position="156"/>
        <end position="180"/>
    </location>
</feature>
<evidence type="ECO:0000259" key="9">
    <source>
        <dbReference type="PROSITE" id="PS50929"/>
    </source>
</evidence>
<evidence type="ECO:0000313" key="11">
    <source>
        <dbReference type="Proteomes" id="UP000776629"/>
    </source>
</evidence>
<dbReference type="InterPro" id="IPR039421">
    <property type="entry name" value="Type_1_exporter"/>
</dbReference>
<keyword evidence="11" id="KW-1185">Reference proteome</keyword>
<feature type="domain" description="ABC transmembrane type-1" evidence="9">
    <location>
        <begin position="15"/>
        <end position="297"/>
    </location>
</feature>
<keyword evidence="4 10" id="KW-0067">ATP-binding</keyword>
<evidence type="ECO:0000259" key="8">
    <source>
        <dbReference type="PROSITE" id="PS50893"/>
    </source>
</evidence>
<evidence type="ECO:0000256" key="4">
    <source>
        <dbReference type="ARBA" id="ARBA00022840"/>
    </source>
</evidence>
<evidence type="ECO:0000256" key="1">
    <source>
        <dbReference type="ARBA" id="ARBA00004651"/>
    </source>
</evidence>
<dbReference type="PROSITE" id="PS50893">
    <property type="entry name" value="ABC_TRANSPORTER_2"/>
    <property type="match status" value="1"/>
</dbReference>
<keyword evidence="5 7" id="KW-1133">Transmembrane helix</keyword>
<dbReference type="PROSITE" id="PS00211">
    <property type="entry name" value="ABC_TRANSPORTER_1"/>
    <property type="match status" value="1"/>
</dbReference>
<keyword evidence="6 7" id="KW-0472">Membrane</keyword>
<dbReference type="InterPro" id="IPR017871">
    <property type="entry name" value="ABC_transporter-like_CS"/>
</dbReference>
<dbReference type="CDD" id="cd18548">
    <property type="entry name" value="ABC_6TM_Tm287_like"/>
    <property type="match status" value="1"/>
</dbReference>
<keyword evidence="2 7" id="KW-0812">Transmembrane</keyword>
<name>A0ABS2EQR4_9LACO</name>
<keyword evidence="3" id="KW-0547">Nucleotide-binding</keyword>
<gene>
    <name evidence="10" type="ORF">H5993_08495</name>
</gene>
<dbReference type="InterPro" id="IPR011527">
    <property type="entry name" value="ABC1_TM_dom"/>
</dbReference>
<accession>A0ABS2EQR4</accession>
<comment type="caution">
    <text evidence="10">The sequence shown here is derived from an EMBL/GenBank/DDBJ whole genome shotgun (WGS) entry which is preliminary data.</text>
</comment>
<dbReference type="EMBL" id="JACJJQ010000052">
    <property type="protein sequence ID" value="MBM6754794.1"/>
    <property type="molecule type" value="Genomic_DNA"/>
</dbReference>
<dbReference type="PROSITE" id="PS50929">
    <property type="entry name" value="ABC_TM1F"/>
    <property type="match status" value="1"/>
</dbReference>
<organism evidence="10 11">
    <name type="scientific">Limosilactobacillus alvi</name>
    <dbReference type="NCBI Taxonomy" id="990412"/>
    <lineage>
        <taxon>Bacteria</taxon>
        <taxon>Bacillati</taxon>
        <taxon>Bacillota</taxon>
        <taxon>Bacilli</taxon>
        <taxon>Lactobacillales</taxon>
        <taxon>Lactobacillaceae</taxon>
        <taxon>Limosilactobacillus</taxon>
    </lineage>
</organism>
<dbReference type="PANTHER" id="PTHR43394:SF1">
    <property type="entry name" value="ATP-BINDING CASSETTE SUB-FAMILY B MEMBER 10, MITOCHONDRIAL"/>
    <property type="match status" value="1"/>
</dbReference>
<evidence type="ECO:0000256" key="5">
    <source>
        <dbReference type="ARBA" id="ARBA00022989"/>
    </source>
</evidence>
<evidence type="ECO:0000256" key="2">
    <source>
        <dbReference type="ARBA" id="ARBA00022692"/>
    </source>
</evidence>
<sequence length="579" mass="64479">MIKIARKNLAVIPTIFAVVFLLLQVFCDLYLPTITADLIDKGVINHDLAYIKHEGIMMLLVSLVGLVAAALNTFFASTQAMSVGRKLRKQVFDKVMRFSNKEISELGDSSLITRSTNDVVQVQTVMFQTLRMMLQSPIMMIAAIVLAYHRESKLTMIFLISLPVLAVTVVIVMSQAVPLFRSIQKKTDRINLVFREGLTGVRVIRAFNQDEREQNRFNTVNEDYTETGIKAFTWVAFLFPTMTLILSLTNVAIIWYGAHLIANQTMQVGNLISFLTYAVQILFSFMMLAMVFVFVPRGVASARRINEVLDYEVAVKDPKPSEQLRLTSKAPRLQFDHVNFRYQGAEKLSLNNCDFEVTSGQTLAIIGGTGSGKSTLVNLIERLFDPESGQIKINGMPIKRLSQHDLHTLVSITQQKAVLFAGTIRSNMQFGYPNASDEEIWHVLEVAQARDFVEEAGGLDAIVEQDGANFSGGQRQRLAIARTIIKPASIYIFDDSFSALDFKTDAKLRQALKADSKLKDAVKVIVAQRVSTVADADLILVLEDGELLGKGDHQSLKANNQTYREIIASQIQKGVTTNA</sequence>
<dbReference type="SMART" id="SM00382">
    <property type="entry name" value="AAA"/>
    <property type="match status" value="1"/>
</dbReference>
<feature type="transmembrane region" description="Helical" evidence="7">
    <location>
        <begin position="132"/>
        <end position="150"/>
    </location>
</feature>
<dbReference type="PANTHER" id="PTHR43394">
    <property type="entry name" value="ATP-DEPENDENT PERMEASE MDL1, MITOCHONDRIAL"/>
    <property type="match status" value="1"/>
</dbReference>
<evidence type="ECO:0000256" key="6">
    <source>
        <dbReference type="ARBA" id="ARBA00023136"/>
    </source>
</evidence>
<feature type="transmembrane region" description="Helical" evidence="7">
    <location>
        <begin position="56"/>
        <end position="76"/>
    </location>
</feature>
<dbReference type="InterPro" id="IPR003593">
    <property type="entry name" value="AAA+_ATPase"/>
</dbReference>
<dbReference type="Pfam" id="PF00664">
    <property type="entry name" value="ABC_membrane"/>
    <property type="match status" value="1"/>
</dbReference>
<dbReference type="SUPFAM" id="SSF90123">
    <property type="entry name" value="ABC transporter transmembrane region"/>
    <property type="match status" value="1"/>
</dbReference>
<dbReference type="SUPFAM" id="SSF52540">
    <property type="entry name" value="P-loop containing nucleoside triphosphate hydrolases"/>
    <property type="match status" value="1"/>
</dbReference>
<dbReference type="Gene3D" id="3.40.50.300">
    <property type="entry name" value="P-loop containing nucleotide triphosphate hydrolases"/>
    <property type="match status" value="1"/>
</dbReference>
<reference evidence="10 11" key="1">
    <citation type="journal article" date="2021" name="Sci. Rep.">
        <title>The distribution of antibiotic resistance genes in chicken gut microbiota commensals.</title>
        <authorList>
            <person name="Juricova H."/>
            <person name="Matiasovicova J."/>
            <person name="Kubasova T."/>
            <person name="Cejkova D."/>
            <person name="Rychlik I."/>
        </authorList>
    </citation>
    <scope>NUCLEOTIDE SEQUENCE [LARGE SCALE GENOMIC DNA]</scope>
    <source>
        <strain evidence="10 11">An810</strain>
    </source>
</reference>
<comment type="subcellular location">
    <subcellularLocation>
        <location evidence="1">Cell membrane</location>
        <topology evidence="1">Multi-pass membrane protein</topology>
    </subcellularLocation>
</comment>